<dbReference type="OrthoDB" id="9808669at2"/>
<evidence type="ECO:0000256" key="15">
    <source>
        <dbReference type="PIRSR" id="PIRSR000447-1"/>
    </source>
</evidence>
<dbReference type="NCBIfam" id="NF005589">
    <property type="entry name" value="PRK07314.1"/>
    <property type="match status" value="1"/>
</dbReference>
<comment type="caution">
    <text evidence="18">The sequence shown here is derived from an EMBL/GenBank/DDBJ whole genome shotgun (WGS) entry which is preliminary data.</text>
</comment>
<keyword evidence="7" id="KW-0276">Fatty acid metabolism</keyword>
<organism evidence="18 19">
    <name type="scientific">Thermobifida cellulosilytica TB100</name>
    <dbReference type="NCBI Taxonomy" id="665004"/>
    <lineage>
        <taxon>Bacteria</taxon>
        <taxon>Bacillati</taxon>
        <taxon>Actinomycetota</taxon>
        <taxon>Actinomycetes</taxon>
        <taxon>Streptosporangiales</taxon>
        <taxon>Nocardiopsidaceae</taxon>
        <taxon>Thermobifida</taxon>
    </lineage>
</organism>
<sequence length="412" mass="42725">MSNREVVVTGLGASTPLGGDVATTWSALLEGRSGITYLPEEWHEKLPVHFAGLLAEEPSEKLERHRLRRLDRTQQLSLITAHEAWADAGSPEVDPLRLGVVVASGIGGILTTLHQYDIFREKGWKRVSPFTVPMLMPNSPAAAVALEFTARAGSHATVSACASSAEAIADGINMIRSGRADVVIAGGCEAAIHPLNIAAFAAMRALSTRNDDPQRASRPFDVNRDGFVMGEGSGMLVLESAEHAAARGARVYAVAAGTGYTCDAYDMVQPDPVGAGAARAISAAIADAGLSPSDIAHINAHATSTPAGDVPETVAIRTALGDSAADSVAVTSTKSMTGHLLGGAGALESVATVLALHHGVVPPTINVEELDPNVVVDVVLDKPRELPADAVAALNDSFGFGGHNVALVFRRP</sequence>
<dbReference type="RefSeq" id="WP_068754747.1">
    <property type="nucleotide sequence ID" value="NZ_KQ950181.1"/>
</dbReference>
<dbReference type="Pfam" id="PF02801">
    <property type="entry name" value="Ketoacyl-synt_C"/>
    <property type="match status" value="1"/>
</dbReference>
<evidence type="ECO:0000256" key="16">
    <source>
        <dbReference type="RuleBase" id="RU003694"/>
    </source>
</evidence>
<dbReference type="AlphaFoldDB" id="A0A147KJF3"/>
<evidence type="ECO:0000256" key="9">
    <source>
        <dbReference type="ARBA" id="ARBA00023160"/>
    </source>
</evidence>
<evidence type="ECO:0000256" key="6">
    <source>
        <dbReference type="ARBA" id="ARBA00022679"/>
    </source>
</evidence>
<name>A0A147KJF3_THECS</name>
<comment type="similarity">
    <text evidence="2 14 16">Belongs to the thiolase-like superfamily. Beta-ketoacyl-ACP synthases family.</text>
</comment>
<dbReference type="Pfam" id="PF00109">
    <property type="entry name" value="ketoacyl-synt"/>
    <property type="match status" value="1"/>
</dbReference>
<keyword evidence="9 14" id="KW-0275">Fatty acid biosynthesis</keyword>
<dbReference type="Gene3D" id="3.40.47.10">
    <property type="match status" value="2"/>
</dbReference>
<dbReference type="PROSITE" id="PS52004">
    <property type="entry name" value="KS3_2"/>
    <property type="match status" value="1"/>
</dbReference>
<keyword evidence="6 14" id="KW-0808">Transferase</keyword>
<dbReference type="EC" id="2.3.1.179" evidence="3 14"/>
<dbReference type="SMART" id="SM00825">
    <property type="entry name" value="PKS_KS"/>
    <property type="match status" value="1"/>
</dbReference>
<evidence type="ECO:0000256" key="14">
    <source>
        <dbReference type="PIRNR" id="PIRNR000447"/>
    </source>
</evidence>
<reference evidence="19" key="1">
    <citation type="journal article" date="2017" name="Acta Aliment.">
        <title>Plant polysaccharide degrading enzyme system of Thermpbifida cellulosilytica TB100 revealed by de novo genome project data.</title>
        <authorList>
            <person name="Toth A."/>
            <person name="Baka E."/>
            <person name="Luzics S."/>
            <person name="Bata-Vidacs I."/>
            <person name="Nagy I."/>
            <person name="Balint B."/>
            <person name="Herceg R."/>
            <person name="Olasz F."/>
            <person name="Wilk T."/>
            <person name="Nagy T."/>
            <person name="Kriszt B."/>
            <person name="Nagy I."/>
            <person name="Kukolya J."/>
        </authorList>
    </citation>
    <scope>NUCLEOTIDE SEQUENCE [LARGE SCALE GENOMIC DNA]</scope>
    <source>
        <strain evidence="19">TB100</strain>
    </source>
</reference>
<dbReference type="FunFam" id="3.40.47.10:FF:000018">
    <property type="entry name" value="3-oxoacyl-[acyl-carrier-protein] synthase 2"/>
    <property type="match status" value="1"/>
</dbReference>
<evidence type="ECO:0000256" key="13">
    <source>
        <dbReference type="ARBA" id="ARBA00047659"/>
    </source>
</evidence>
<dbReference type="GO" id="GO:0004315">
    <property type="term" value="F:3-oxoacyl-[acyl-carrier-protein] synthase activity"/>
    <property type="evidence" value="ECO:0007669"/>
    <property type="project" value="UniProtKB-UniRule"/>
</dbReference>
<gene>
    <name evidence="18" type="ORF">AC529_07155</name>
</gene>
<evidence type="ECO:0000256" key="3">
    <source>
        <dbReference type="ARBA" id="ARBA00012356"/>
    </source>
</evidence>
<evidence type="ECO:0000256" key="8">
    <source>
        <dbReference type="ARBA" id="ARBA00023098"/>
    </source>
</evidence>
<comment type="function">
    <text evidence="11 14">Involved in the type II fatty acid elongation cycle. Catalyzes the elongation of a wide range of acyl-ACP by the addition of two carbons from malonyl-ACP to an acyl acceptor. Can efficiently catalyze the conversion of palmitoleoyl-ACP (cis-hexadec-9-enoyl-ACP) to cis-vaccenoyl-ACP (cis-octadec-11-enoyl-ACP), an essential step in the thermal regulation of fatty acid composition.</text>
</comment>
<comment type="pathway">
    <text evidence="1 14">Lipid metabolism; fatty acid biosynthesis.</text>
</comment>
<dbReference type="FunFam" id="3.40.47.10:FF:000029">
    <property type="entry name" value="3-oxoacyl-[acyl-carrier-protein] synthase 1"/>
    <property type="match status" value="1"/>
</dbReference>
<dbReference type="STRING" id="665004.AC529_07155"/>
<evidence type="ECO:0000256" key="10">
    <source>
        <dbReference type="ARBA" id="ARBA00023315"/>
    </source>
</evidence>
<evidence type="ECO:0000259" key="17">
    <source>
        <dbReference type="PROSITE" id="PS52004"/>
    </source>
</evidence>
<dbReference type="EMBL" id="LGEM01000030">
    <property type="protein sequence ID" value="KUP97349.1"/>
    <property type="molecule type" value="Genomic_DNA"/>
</dbReference>
<keyword evidence="19" id="KW-1185">Reference proteome</keyword>
<dbReference type="PANTHER" id="PTHR11712">
    <property type="entry name" value="POLYKETIDE SYNTHASE-RELATED"/>
    <property type="match status" value="1"/>
</dbReference>
<evidence type="ECO:0000256" key="1">
    <source>
        <dbReference type="ARBA" id="ARBA00005194"/>
    </source>
</evidence>
<dbReference type="InterPro" id="IPR017568">
    <property type="entry name" value="3-oxoacyl-ACP_synth-2"/>
</dbReference>
<evidence type="ECO:0000256" key="12">
    <source>
        <dbReference type="ARBA" id="ARBA00047318"/>
    </source>
</evidence>
<protein>
    <recommendedName>
        <fullName evidence="4 14">3-oxoacyl-[acyl-carrier-protein] synthase 2</fullName>
        <ecNumber evidence="3 14">2.3.1.179</ecNumber>
    </recommendedName>
</protein>
<dbReference type="NCBIfam" id="TIGR03150">
    <property type="entry name" value="fabF"/>
    <property type="match status" value="1"/>
</dbReference>
<dbReference type="PANTHER" id="PTHR11712:SF336">
    <property type="entry name" value="3-OXOACYL-[ACYL-CARRIER-PROTEIN] SYNTHASE, MITOCHONDRIAL"/>
    <property type="match status" value="1"/>
</dbReference>
<evidence type="ECO:0000256" key="7">
    <source>
        <dbReference type="ARBA" id="ARBA00022832"/>
    </source>
</evidence>
<dbReference type="Proteomes" id="UP000074382">
    <property type="component" value="Unassembled WGS sequence"/>
</dbReference>
<accession>A0A147KJF3</accession>
<keyword evidence="10 14" id="KW-0012">Acyltransferase</keyword>
<dbReference type="InterPro" id="IPR014031">
    <property type="entry name" value="Ketoacyl_synth_C"/>
</dbReference>
<dbReference type="InterPro" id="IPR014030">
    <property type="entry name" value="Ketoacyl_synth_N"/>
</dbReference>
<proteinExistence type="inferred from homology"/>
<dbReference type="UniPathway" id="UPA00094"/>
<evidence type="ECO:0000256" key="2">
    <source>
        <dbReference type="ARBA" id="ARBA00008467"/>
    </source>
</evidence>
<keyword evidence="8" id="KW-0443">Lipid metabolism</keyword>
<feature type="domain" description="Ketosynthase family 3 (KS3)" evidence="17">
    <location>
        <begin position="3"/>
        <end position="411"/>
    </location>
</feature>
<dbReference type="PATRIC" id="fig|665004.4.peg.1450"/>
<dbReference type="InterPro" id="IPR000794">
    <property type="entry name" value="Beta-ketoacyl_synthase"/>
</dbReference>
<evidence type="ECO:0000256" key="5">
    <source>
        <dbReference type="ARBA" id="ARBA00022516"/>
    </source>
</evidence>
<keyword evidence="5 14" id="KW-0444">Lipid biosynthesis</keyword>
<dbReference type="GO" id="GO:0030497">
    <property type="term" value="P:fatty acid elongation"/>
    <property type="evidence" value="ECO:0007669"/>
    <property type="project" value="UniProtKB-ARBA"/>
</dbReference>
<dbReference type="CDD" id="cd00834">
    <property type="entry name" value="KAS_I_II"/>
    <property type="match status" value="1"/>
</dbReference>
<evidence type="ECO:0000256" key="11">
    <source>
        <dbReference type="ARBA" id="ARBA00024006"/>
    </source>
</evidence>
<evidence type="ECO:0000313" key="19">
    <source>
        <dbReference type="Proteomes" id="UP000074382"/>
    </source>
</evidence>
<comment type="catalytic activity">
    <reaction evidence="13 14">
        <text>a fatty acyl-[ACP] + malonyl-[ACP] + H(+) = a 3-oxoacyl-[ACP] + holo-[ACP] + CO2</text>
        <dbReference type="Rhea" id="RHEA:22836"/>
        <dbReference type="Rhea" id="RHEA-COMP:9623"/>
        <dbReference type="Rhea" id="RHEA-COMP:9685"/>
        <dbReference type="Rhea" id="RHEA-COMP:9916"/>
        <dbReference type="Rhea" id="RHEA-COMP:14125"/>
        <dbReference type="ChEBI" id="CHEBI:15378"/>
        <dbReference type="ChEBI" id="CHEBI:16526"/>
        <dbReference type="ChEBI" id="CHEBI:64479"/>
        <dbReference type="ChEBI" id="CHEBI:78449"/>
        <dbReference type="ChEBI" id="CHEBI:78776"/>
        <dbReference type="ChEBI" id="CHEBI:138651"/>
    </reaction>
</comment>
<dbReference type="SUPFAM" id="SSF53901">
    <property type="entry name" value="Thiolase-like"/>
    <property type="match status" value="2"/>
</dbReference>
<evidence type="ECO:0000256" key="4">
    <source>
        <dbReference type="ARBA" id="ARBA00014657"/>
    </source>
</evidence>
<comment type="catalytic activity">
    <reaction evidence="12 14">
        <text>(9Z)-hexadecenoyl-[ACP] + malonyl-[ACP] + H(+) = 3-oxo-(11Z)-octadecenoyl-[ACP] + holo-[ACP] + CO2</text>
        <dbReference type="Rhea" id="RHEA:55040"/>
        <dbReference type="Rhea" id="RHEA-COMP:9623"/>
        <dbReference type="Rhea" id="RHEA-COMP:9685"/>
        <dbReference type="Rhea" id="RHEA-COMP:10800"/>
        <dbReference type="Rhea" id="RHEA-COMP:14074"/>
        <dbReference type="ChEBI" id="CHEBI:15378"/>
        <dbReference type="ChEBI" id="CHEBI:16526"/>
        <dbReference type="ChEBI" id="CHEBI:64479"/>
        <dbReference type="ChEBI" id="CHEBI:78449"/>
        <dbReference type="ChEBI" id="CHEBI:83989"/>
        <dbReference type="ChEBI" id="CHEBI:138538"/>
        <dbReference type="EC" id="2.3.1.179"/>
    </reaction>
</comment>
<evidence type="ECO:0000313" key="18">
    <source>
        <dbReference type="EMBL" id="KUP97349.1"/>
    </source>
</evidence>
<feature type="active site" description="For beta-ketoacyl synthase activity" evidence="15">
    <location>
        <position position="161"/>
    </location>
</feature>
<dbReference type="PIRSF" id="PIRSF000447">
    <property type="entry name" value="KAS_II"/>
    <property type="match status" value="1"/>
</dbReference>
<dbReference type="InterPro" id="IPR020841">
    <property type="entry name" value="PKS_Beta-ketoAc_synthase_dom"/>
</dbReference>
<dbReference type="InterPro" id="IPR016039">
    <property type="entry name" value="Thiolase-like"/>
</dbReference>
<dbReference type="GO" id="GO:0005829">
    <property type="term" value="C:cytosol"/>
    <property type="evidence" value="ECO:0007669"/>
    <property type="project" value="TreeGrafter"/>
</dbReference>